<dbReference type="InterPro" id="IPR012910">
    <property type="entry name" value="Plug_dom"/>
</dbReference>
<comment type="caution">
    <text evidence="4">The sequence shown here is derived from an EMBL/GenBank/DDBJ whole genome shotgun (WGS) entry which is preliminary data.</text>
</comment>
<keyword evidence="1" id="KW-0812">Transmembrane</keyword>
<dbReference type="PANTHER" id="PTHR40980">
    <property type="entry name" value="PLUG DOMAIN-CONTAINING PROTEIN"/>
    <property type="match status" value="1"/>
</dbReference>
<reference evidence="4 5" key="1">
    <citation type="journal article" date="2019" name="Int. J. Syst. Evol. Microbiol.">
        <title>The Global Catalogue of Microorganisms (GCM) 10K type strain sequencing project: providing services to taxonomists for standard genome sequencing and annotation.</title>
        <authorList>
            <consortium name="The Broad Institute Genomics Platform"/>
            <consortium name="The Broad Institute Genome Sequencing Center for Infectious Disease"/>
            <person name="Wu L."/>
            <person name="Ma J."/>
        </authorList>
    </citation>
    <scope>NUCLEOTIDE SEQUENCE [LARGE SCALE GENOMIC DNA]</scope>
    <source>
        <strain evidence="4 5">JCM 14603</strain>
    </source>
</reference>
<comment type="similarity">
    <text evidence="1">Belongs to the TonB-dependent receptor family.</text>
</comment>
<dbReference type="Pfam" id="PF07715">
    <property type="entry name" value="Plug"/>
    <property type="match status" value="1"/>
</dbReference>
<dbReference type="SUPFAM" id="SSF56935">
    <property type="entry name" value="Porins"/>
    <property type="match status" value="1"/>
</dbReference>
<proteinExistence type="inferred from homology"/>
<evidence type="ECO:0000313" key="5">
    <source>
        <dbReference type="Proteomes" id="UP001500238"/>
    </source>
</evidence>
<dbReference type="PROSITE" id="PS52016">
    <property type="entry name" value="TONB_DEPENDENT_REC_3"/>
    <property type="match status" value="1"/>
</dbReference>
<feature type="domain" description="TonB-dependent receptor plug" evidence="3">
    <location>
        <begin position="57"/>
        <end position="116"/>
    </location>
</feature>
<keyword evidence="1" id="KW-1134">Transmembrane beta strand</keyword>
<sequence length="116" mass="12042">MKTVTILRGVLLLSTAWPGAVQAQQAAPAGSTGPADGTEDIVVTGARLQAVREIEAKRQIAVISDSISADEIGTLPDFGLGEALQRVPGVSTVQNNGRGEAQFLSIRGLNADYNLV</sequence>
<evidence type="ECO:0000256" key="1">
    <source>
        <dbReference type="PROSITE-ProRule" id="PRU01360"/>
    </source>
</evidence>
<accession>A0ABN1HY72</accession>
<gene>
    <name evidence="4" type="ORF">GCM10009102_25950</name>
</gene>
<feature type="signal peptide" evidence="2">
    <location>
        <begin position="1"/>
        <end position="23"/>
    </location>
</feature>
<dbReference type="RefSeq" id="WP_163958320.1">
    <property type="nucleotide sequence ID" value="NZ_BAAAES010000009.1"/>
</dbReference>
<keyword evidence="5" id="KW-1185">Reference proteome</keyword>
<keyword evidence="1" id="KW-0472">Membrane</keyword>
<dbReference type="Proteomes" id="UP001500238">
    <property type="component" value="Unassembled WGS sequence"/>
</dbReference>
<keyword evidence="1" id="KW-0813">Transport</keyword>
<keyword evidence="2" id="KW-0732">Signal</keyword>
<evidence type="ECO:0000256" key="2">
    <source>
        <dbReference type="SAM" id="SignalP"/>
    </source>
</evidence>
<dbReference type="InterPro" id="IPR037066">
    <property type="entry name" value="Plug_dom_sf"/>
</dbReference>
<comment type="subcellular location">
    <subcellularLocation>
        <location evidence="1">Cell outer membrane</location>
        <topology evidence="1">Multi-pass membrane protein</topology>
    </subcellularLocation>
</comment>
<feature type="chain" id="PRO_5047161689" description="TonB-dependent receptor plug domain-containing protein" evidence="2">
    <location>
        <begin position="24"/>
        <end position="116"/>
    </location>
</feature>
<dbReference type="EMBL" id="BAAAES010000009">
    <property type="protein sequence ID" value="GAA0673186.1"/>
    <property type="molecule type" value="Genomic_DNA"/>
</dbReference>
<organism evidence="4 5">
    <name type="scientific">Sphingomonas insulae</name>
    <dbReference type="NCBI Taxonomy" id="424800"/>
    <lineage>
        <taxon>Bacteria</taxon>
        <taxon>Pseudomonadati</taxon>
        <taxon>Pseudomonadota</taxon>
        <taxon>Alphaproteobacteria</taxon>
        <taxon>Sphingomonadales</taxon>
        <taxon>Sphingomonadaceae</taxon>
        <taxon>Sphingomonas</taxon>
    </lineage>
</organism>
<evidence type="ECO:0000313" key="4">
    <source>
        <dbReference type="EMBL" id="GAA0673186.1"/>
    </source>
</evidence>
<dbReference type="InterPro" id="IPR039426">
    <property type="entry name" value="TonB-dep_rcpt-like"/>
</dbReference>
<dbReference type="PANTHER" id="PTHR40980:SF4">
    <property type="entry name" value="TONB-DEPENDENT RECEPTOR-LIKE BETA-BARREL DOMAIN-CONTAINING PROTEIN"/>
    <property type="match status" value="1"/>
</dbReference>
<protein>
    <recommendedName>
        <fullName evidence="3">TonB-dependent receptor plug domain-containing protein</fullName>
    </recommendedName>
</protein>
<keyword evidence="1" id="KW-0998">Cell outer membrane</keyword>
<evidence type="ECO:0000259" key="3">
    <source>
        <dbReference type="Pfam" id="PF07715"/>
    </source>
</evidence>
<dbReference type="Gene3D" id="2.170.130.10">
    <property type="entry name" value="TonB-dependent receptor, plug domain"/>
    <property type="match status" value="1"/>
</dbReference>
<name>A0ABN1HY72_9SPHN</name>